<keyword evidence="1" id="KW-0732">Signal</keyword>
<organism evidence="3 4">
    <name type="scientific">Frankliniella fusca</name>
    <dbReference type="NCBI Taxonomy" id="407009"/>
    <lineage>
        <taxon>Eukaryota</taxon>
        <taxon>Metazoa</taxon>
        <taxon>Ecdysozoa</taxon>
        <taxon>Arthropoda</taxon>
        <taxon>Hexapoda</taxon>
        <taxon>Insecta</taxon>
        <taxon>Pterygota</taxon>
        <taxon>Neoptera</taxon>
        <taxon>Paraneoptera</taxon>
        <taxon>Thysanoptera</taxon>
        <taxon>Terebrantia</taxon>
        <taxon>Thripoidea</taxon>
        <taxon>Thripidae</taxon>
        <taxon>Frankliniella</taxon>
    </lineage>
</organism>
<feature type="chain" id="PRO_5042133508" evidence="1">
    <location>
        <begin position="26"/>
        <end position="130"/>
    </location>
</feature>
<proteinExistence type="predicted"/>
<dbReference type="InterPro" id="IPR013783">
    <property type="entry name" value="Ig-like_fold"/>
</dbReference>
<protein>
    <submittedName>
        <fullName evidence="3">Immunoglobulin superfamily DCC subclass member 3</fullName>
    </submittedName>
</protein>
<dbReference type="InterPro" id="IPR036179">
    <property type="entry name" value="Ig-like_dom_sf"/>
</dbReference>
<name>A0AAE1LIL3_9NEOP</name>
<accession>A0AAE1LIL3</accession>
<dbReference type="InterPro" id="IPR003599">
    <property type="entry name" value="Ig_sub"/>
</dbReference>
<feature type="domain" description="Ig-like" evidence="2">
    <location>
        <begin position="22"/>
        <end position="126"/>
    </location>
</feature>
<dbReference type="Gene3D" id="2.60.40.10">
    <property type="entry name" value="Immunoglobulins"/>
    <property type="match status" value="1"/>
</dbReference>
<dbReference type="AlphaFoldDB" id="A0AAE1LIL3"/>
<gene>
    <name evidence="3" type="ORF">KUF71_008529</name>
</gene>
<evidence type="ECO:0000313" key="3">
    <source>
        <dbReference type="EMBL" id="KAK3919402.1"/>
    </source>
</evidence>
<evidence type="ECO:0000259" key="2">
    <source>
        <dbReference type="PROSITE" id="PS50835"/>
    </source>
</evidence>
<feature type="signal peptide" evidence="1">
    <location>
        <begin position="1"/>
        <end position="25"/>
    </location>
</feature>
<feature type="non-terminal residue" evidence="3">
    <location>
        <position position="1"/>
    </location>
</feature>
<dbReference type="Proteomes" id="UP001219518">
    <property type="component" value="Unassembled WGS sequence"/>
</dbReference>
<dbReference type="PROSITE" id="PS50835">
    <property type="entry name" value="IG_LIKE"/>
    <property type="match status" value="1"/>
</dbReference>
<dbReference type="SMART" id="SM00409">
    <property type="entry name" value="IG"/>
    <property type="match status" value="1"/>
</dbReference>
<dbReference type="SUPFAM" id="SSF48726">
    <property type="entry name" value="Immunoglobulin"/>
    <property type="match status" value="1"/>
</dbReference>
<evidence type="ECO:0000256" key="1">
    <source>
        <dbReference type="SAM" id="SignalP"/>
    </source>
</evidence>
<keyword evidence="4" id="KW-1185">Reference proteome</keyword>
<sequence>MTAVVVCLVAAALCGVLPLPAPALAQDKFYFSVSPEDVEAAEGSAATLRCAVSEARGVTYSWRLNGRPLPSPAEARAGARVQQTLLADNEAVLRITRLDRAKDQGEVACIATNTSSGFSLTSRAATVRVL</sequence>
<dbReference type="EMBL" id="JAHWGI010000979">
    <property type="protein sequence ID" value="KAK3919402.1"/>
    <property type="molecule type" value="Genomic_DNA"/>
</dbReference>
<dbReference type="Pfam" id="PF13927">
    <property type="entry name" value="Ig_3"/>
    <property type="match status" value="1"/>
</dbReference>
<comment type="caution">
    <text evidence="3">The sequence shown here is derived from an EMBL/GenBank/DDBJ whole genome shotgun (WGS) entry which is preliminary data.</text>
</comment>
<evidence type="ECO:0000313" key="4">
    <source>
        <dbReference type="Proteomes" id="UP001219518"/>
    </source>
</evidence>
<reference evidence="3" key="2">
    <citation type="journal article" date="2023" name="BMC Genomics">
        <title>Pest status, molecular evolution, and epigenetic factors derived from the genome assembly of Frankliniella fusca, a thysanopteran phytovirus vector.</title>
        <authorList>
            <person name="Catto M.A."/>
            <person name="Labadie P.E."/>
            <person name="Jacobson A.L."/>
            <person name="Kennedy G.G."/>
            <person name="Srinivasan R."/>
            <person name="Hunt B.G."/>
        </authorList>
    </citation>
    <scope>NUCLEOTIDE SEQUENCE</scope>
    <source>
        <strain evidence="3">PL_HMW_Pooled</strain>
    </source>
</reference>
<reference evidence="3" key="1">
    <citation type="submission" date="2021-07" db="EMBL/GenBank/DDBJ databases">
        <authorList>
            <person name="Catto M.A."/>
            <person name="Jacobson A."/>
            <person name="Kennedy G."/>
            <person name="Labadie P."/>
            <person name="Hunt B.G."/>
            <person name="Srinivasan R."/>
        </authorList>
    </citation>
    <scope>NUCLEOTIDE SEQUENCE</scope>
    <source>
        <strain evidence="3">PL_HMW_Pooled</strain>
        <tissue evidence="3">Head</tissue>
    </source>
</reference>
<dbReference type="InterPro" id="IPR007110">
    <property type="entry name" value="Ig-like_dom"/>
</dbReference>